<organism evidence="4 5">
    <name type="scientific">Vitrella brassicaformis (strain CCMP3155)</name>
    <dbReference type="NCBI Taxonomy" id="1169540"/>
    <lineage>
        <taxon>Eukaryota</taxon>
        <taxon>Sar</taxon>
        <taxon>Alveolata</taxon>
        <taxon>Colpodellida</taxon>
        <taxon>Vitrellaceae</taxon>
        <taxon>Vitrella</taxon>
    </lineage>
</organism>
<sequence>MAARTWMTTRQPWERKIMTRTTHLILFRPPIPIWRPRKNLLSPPPIQVSRRKGIPLLDKHYDPLKKKKVGGFRKYRPPPKPRPPIRRDYNPGDCHEMLGKFRFEAQGTFPESGQLFMDDFRRRARELYLRGWIKGRSAFAIGCVQGDVYALSHLRRWLEDRYSPHANIASLKILDESFGIPELEYKVPYVFADRDLRKPKNVERHLEERRSRVRLRKMVEESHERQNEIEKFVESHCVRTW</sequence>
<keyword evidence="5" id="KW-1185">Reference proteome</keyword>
<dbReference type="InterPro" id="IPR036046">
    <property type="entry name" value="Acylphosphatase-like_dom_sf"/>
</dbReference>
<evidence type="ECO:0000256" key="2">
    <source>
        <dbReference type="SAM" id="MobiDB-lite"/>
    </source>
</evidence>
<feature type="domain" description="Acylphosphatase-like" evidence="3">
    <location>
        <begin position="100"/>
        <end position="195"/>
    </location>
</feature>
<name>A0A0G4FI85_VITBC</name>
<reference evidence="4 5" key="1">
    <citation type="submission" date="2014-11" db="EMBL/GenBank/DDBJ databases">
        <authorList>
            <person name="Zhu J."/>
            <person name="Qi W."/>
            <person name="Song R."/>
        </authorList>
    </citation>
    <scope>NUCLEOTIDE SEQUENCE [LARGE SCALE GENOMIC DNA]</scope>
</reference>
<dbReference type="InterPro" id="IPR001792">
    <property type="entry name" value="Acylphosphatase-like_dom"/>
</dbReference>
<protein>
    <recommendedName>
        <fullName evidence="3">Acylphosphatase-like domain-containing protein</fullName>
    </recommendedName>
</protein>
<gene>
    <name evidence="4" type="ORF">Vbra_5886</name>
</gene>
<dbReference type="PhylomeDB" id="A0A0G4FI85"/>
<feature type="region of interest" description="Disordered" evidence="2">
    <location>
        <begin position="69"/>
        <end position="89"/>
    </location>
</feature>
<dbReference type="OMA" id="VIATSYM"/>
<dbReference type="FunCoup" id="A0A0G4FI85">
    <property type="interactions" value="11"/>
</dbReference>
<dbReference type="AlphaFoldDB" id="A0A0G4FI85"/>
<dbReference type="PROSITE" id="PS51160">
    <property type="entry name" value="ACYLPHOSPHATASE_3"/>
    <property type="match status" value="1"/>
</dbReference>
<feature type="compositionally biased region" description="Basic residues" evidence="2">
    <location>
        <begin position="69"/>
        <end position="79"/>
    </location>
</feature>
<dbReference type="VEuPathDB" id="CryptoDB:Vbra_5886"/>
<dbReference type="OrthoDB" id="406969at2759"/>
<dbReference type="Proteomes" id="UP000041254">
    <property type="component" value="Unassembled WGS sequence"/>
</dbReference>
<evidence type="ECO:0000259" key="3">
    <source>
        <dbReference type="PROSITE" id="PS51160"/>
    </source>
</evidence>
<evidence type="ECO:0000313" key="5">
    <source>
        <dbReference type="Proteomes" id="UP000041254"/>
    </source>
</evidence>
<proteinExistence type="predicted"/>
<dbReference type="EMBL" id="CDMY01000445">
    <property type="protein sequence ID" value="CEM13178.1"/>
    <property type="molecule type" value="Genomic_DNA"/>
</dbReference>
<evidence type="ECO:0000313" key="4">
    <source>
        <dbReference type="EMBL" id="CEM13178.1"/>
    </source>
</evidence>
<evidence type="ECO:0000256" key="1">
    <source>
        <dbReference type="PROSITE-ProRule" id="PRU00520"/>
    </source>
</evidence>
<dbReference type="SUPFAM" id="SSF54975">
    <property type="entry name" value="Acylphosphatase/BLUF domain-like"/>
    <property type="match status" value="1"/>
</dbReference>
<dbReference type="InParanoid" id="A0A0G4FI85"/>
<accession>A0A0G4FI85</accession>
<comment type="caution">
    <text evidence="1">Lacks conserved residue(s) required for the propagation of feature annotation.</text>
</comment>